<reference evidence="2" key="1">
    <citation type="submission" date="2013-12" db="EMBL/GenBank/DDBJ databases">
        <title>The Genome Sequence of Aphanomyces astaci APO3.</title>
        <authorList>
            <consortium name="The Broad Institute Genomics Platform"/>
            <person name="Russ C."/>
            <person name="Tyler B."/>
            <person name="van West P."/>
            <person name="Dieguez-Uribeondo J."/>
            <person name="Young S.K."/>
            <person name="Zeng Q."/>
            <person name="Gargeya S."/>
            <person name="Fitzgerald M."/>
            <person name="Abouelleil A."/>
            <person name="Alvarado L."/>
            <person name="Chapman S.B."/>
            <person name="Gainer-Dewar J."/>
            <person name="Goldberg J."/>
            <person name="Griggs A."/>
            <person name="Gujja S."/>
            <person name="Hansen M."/>
            <person name="Howarth C."/>
            <person name="Imamovic A."/>
            <person name="Ireland A."/>
            <person name="Larimer J."/>
            <person name="McCowan C."/>
            <person name="Murphy C."/>
            <person name="Pearson M."/>
            <person name="Poon T.W."/>
            <person name="Priest M."/>
            <person name="Roberts A."/>
            <person name="Saif S."/>
            <person name="Shea T."/>
            <person name="Sykes S."/>
            <person name="Wortman J."/>
            <person name="Nusbaum C."/>
            <person name="Birren B."/>
        </authorList>
    </citation>
    <scope>NUCLEOTIDE SEQUENCE [LARGE SCALE GENOMIC DNA]</scope>
    <source>
        <strain evidence="2">APO3</strain>
    </source>
</reference>
<protein>
    <submittedName>
        <fullName evidence="2">Uncharacterized protein</fullName>
    </submittedName>
</protein>
<dbReference type="EMBL" id="KI913141">
    <property type="protein sequence ID" value="ETV75175.1"/>
    <property type="molecule type" value="Genomic_DNA"/>
</dbReference>
<evidence type="ECO:0000313" key="2">
    <source>
        <dbReference type="EMBL" id="ETV75175.1"/>
    </source>
</evidence>
<dbReference type="VEuPathDB" id="FungiDB:H257_10390"/>
<dbReference type="GeneID" id="20812386"/>
<name>W4G683_APHAT</name>
<gene>
    <name evidence="2" type="ORF">H257_10390</name>
</gene>
<evidence type="ECO:0000256" key="1">
    <source>
        <dbReference type="SAM" id="MobiDB-lite"/>
    </source>
</evidence>
<proteinExistence type="predicted"/>
<feature type="region of interest" description="Disordered" evidence="1">
    <location>
        <begin position="26"/>
        <end position="63"/>
    </location>
</feature>
<dbReference type="AlphaFoldDB" id="W4G683"/>
<feature type="compositionally biased region" description="Polar residues" evidence="1">
    <location>
        <begin position="28"/>
        <end position="44"/>
    </location>
</feature>
<accession>W4G683</accession>
<sequence length="63" mass="6731">MEAIGTISTERATRNFNADIDTCEVDAASQQHRPSAQVQRSANSAAPDEQLKKDPKLTDGGTS</sequence>
<dbReference type="RefSeq" id="XP_009835223.1">
    <property type="nucleotide sequence ID" value="XM_009836921.1"/>
</dbReference>
<organism evidence="2">
    <name type="scientific">Aphanomyces astaci</name>
    <name type="common">Crayfish plague agent</name>
    <dbReference type="NCBI Taxonomy" id="112090"/>
    <lineage>
        <taxon>Eukaryota</taxon>
        <taxon>Sar</taxon>
        <taxon>Stramenopiles</taxon>
        <taxon>Oomycota</taxon>
        <taxon>Saprolegniomycetes</taxon>
        <taxon>Saprolegniales</taxon>
        <taxon>Verrucalvaceae</taxon>
        <taxon>Aphanomyces</taxon>
    </lineage>
</organism>